<keyword evidence="2" id="KW-1185">Reference proteome</keyword>
<evidence type="ECO:0000313" key="2">
    <source>
        <dbReference type="Proteomes" id="UP001479520"/>
    </source>
</evidence>
<gene>
    <name evidence="1" type="ORF">AADV58_09105</name>
</gene>
<protein>
    <recommendedName>
        <fullName evidence="3">DUF1127 domain-containing protein</fullName>
    </recommendedName>
</protein>
<organism evidence="1 2">
    <name type="scientific">Azonexus hydrophilus</name>
    <dbReference type="NCBI Taxonomy" id="418702"/>
    <lineage>
        <taxon>Bacteria</taxon>
        <taxon>Pseudomonadati</taxon>
        <taxon>Pseudomonadota</taxon>
        <taxon>Betaproteobacteria</taxon>
        <taxon>Rhodocyclales</taxon>
        <taxon>Azonexaceae</taxon>
        <taxon>Azonexus</taxon>
    </lineage>
</organism>
<evidence type="ECO:0000313" key="1">
    <source>
        <dbReference type="EMBL" id="WZJ20121.1"/>
    </source>
</evidence>
<name>A0ABZ2XFS4_9RHOO</name>
<dbReference type="EMBL" id="CP151406">
    <property type="protein sequence ID" value="WZJ20121.1"/>
    <property type="molecule type" value="Genomic_DNA"/>
</dbReference>
<dbReference type="RefSeq" id="WP_341742961.1">
    <property type="nucleotide sequence ID" value="NZ_CP151406.1"/>
</dbReference>
<sequence>MKKQVLWNKVFNVRSAEQFSMAFGHFGRSFLGVLGIKTSILTKADLANRKRQLERDLREAGLSRSEAKRIAGANMRQKKPNS</sequence>
<reference evidence="1 2" key="1">
    <citation type="submission" date="2024-04" db="EMBL/GenBank/DDBJ databases">
        <title>Dissimilatory iodate-reducing microorganisms contribute to the enrichment of iodine in groundwater.</title>
        <authorList>
            <person name="Jiang Z."/>
        </authorList>
    </citation>
    <scope>NUCLEOTIDE SEQUENCE [LARGE SCALE GENOMIC DNA]</scope>
    <source>
        <strain evidence="1 2">NCP973</strain>
    </source>
</reference>
<proteinExistence type="predicted"/>
<dbReference type="Proteomes" id="UP001479520">
    <property type="component" value="Chromosome"/>
</dbReference>
<evidence type="ECO:0008006" key="3">
    <source>
        <dbReference type="Google" id="ProtNLM"/>
    </source>
</evidence>
<accession>A0ABZ2XFS4</accession>